<dbReference type="CDD" id="cd19366">
    <property type="entry name" value="TenA_C_BhTenA-like"/>
    <property type="match status" value="1"/>
</dbReference>
<accession>A0A381VWT0</accession>
<reference evidence="2" key="1">
    <citation type="submission" date="2018-05" db="EMBL/GenBank/DDBJ databases">
        <authorList>
            <person name="Lanie J.A."/>
            <person name="Ng W.-L."/>
            <person name="Kazmierczak K.M."/>
            <person name="Andrzejewski T.M."/>
            <person name="Davidsen T.M."/>
            <person name="Wayne K.J."/>
            <person name="Tettelin H."/>
            <person name="Glass J.I."/>
            <person name="Rusch D."/>
            <person name="Podicherti R."/>
            <person name="Tsui H.-C.T."/>
            <person name="Winkler M.E."/>
        </authorList>
    </citation>
    <scope>NUCLEOTIDE SEQUENCE</scope>
</reference>
<dbReference type="GO" id="GO:0050334">
    <property type="term" value="F:thiaminase activity"/>
    <property type="evidence" value="ECO:0007669"/>
    <property type="project" value="InterPro"/>
</dbReference>
<organism evidence="2">
    <name type="scientific">marine metagenome</name>
    <dbReference type="NCBI Taxonomy" id="408172"/>
    <lineage>
        <taxon>unclassified sequences</taxon>
        <taxon>metagenomes</taxon>
        <taxon>ecological metagenomes</taxon>
    </lineage>
</organism>
<dbReference type="AlphaFoldDB" id="A0A381VWT0"/>
<gene>
    <name evidence="2" type="ORF">METZ01_LOCUS97604</name>
</gene>
<protein>
    <recommendedName>
        <fullName evidence="1">Thiaminase-2/PQQC domain-containing protein</fullName>
    </recommendedName>
</protein>
<evidence type="ECO:0000259" key="1">
    <source>
        <dbReference type="Pfam" id="PF03070"/>
    </source>
</evidence>
<dbReference type="InterPro" id="IPR027574">
    <property type="entry name" value="Thiaminase_II"/>
</dbReference>
<dbReference type="EMBL" id="UINC01010024">
    <property type="protein sequence ID" value="SVA44750.1"/>
    <property type="molecule type" value="Genomic_DNA"/>
</dbReference>
<dbReference type="Pfam" id="PF03070">
    <property type="entry name" value="TENA_THI-4"/>
    <property type="match status" value="1"/>
</dbReference>
<feature type="domain" description="Thiaminase-2/PQQC" evidence="1">
    <location>
        <begin position="9"/>
        <end position="216"/>
    </location>
</feature>
<dbReference type="GO" id="GO:0005829">
    <property type="term" value="C:cytosol"/>
    <property type="evidence" value="ECO:0007669"/>
    <property type="project" value="TreeGrafter"/>
</dbReference>
<dbReference type="GO" id="GO:0006772">
    <property type="term" value="P:thiamine metabolic process"/>
    <property type="evidence" value="ECO:0007669"/>
    <property type="project" value="InterPro"/>
</dbReference>
<sequence length="220" mass="25195">MSFTAYLRDKADHLWEREHSHPFVTGIGKGTLPLKMFQYYLKQDYIFLVEFSRVIAIAAAKAPSLADMGKFAKLLDETLNNEMDLHLSYCRDFGLTKTDILGTPPSPTTDGYTKHLLGVAYSGSTLHAATAILPCSWGYSEIGKALFALGLPKRAPLYSRWIEMYNSDEFAELAAWLRSFIDREVEDMPVKIKNDLEEIFLKSSEHEYRFWDAAYKLETW</sequence>
<proteinExistence type="predicted"/>
<dbReference type="PANTHER" id="PTHR43198">
    <property type="entry name" value="BIFUNCTIONAL TH2 PROTEIN"/>
    <property type="match status" value="1"/>
</dbReference>
<dbReference type="SUPFAM" id="SSF48613">
    <property type="entry name" value="Heme oxygenase-like"/>
    <property type="match status" value="1"/>
</dbReference>
<dbReference type="InterPro" id="IPR016084">
    <property type="entry name" value="Haem_Oase-like_multi-hlx"/>
</dbReference>
<evidence type="ECO:0000313" key="2">
    <source>
        <dbReference type="EMBL" id="SVA44750.1"/>
    </source>
</evidence>
<dbReference type="InterPro" id="IPR004305">
    <property type="entry name" value="Thiaminase-2/PQQC"/>
</dbReference>
<dbReference type="Gene3D" id="1.20.910.10">
    <property type="entry name" value="Heme oxygenase-like"/>
    <property type="match status" value="1"/>
</dbReference>
<dbReference type="InterPro" id="IPR050967">
    <property type="entry name" value="Thiamine_Salvage_TenA"/>
</dbReference>
<dbReference type="PANTHER" id="PTHR43198:SF2">
    <property type="entry name" value="SI:CH1073-67J19.1-RELATED"/>
    <property type="match status" value="1"/>
</dbReference>
<name>A0A381VWT0_9ZZZZ</name>
<dbReference type="NCBIfam" id="TIGR04306">
    <property type="entry name" value="salvage_TenA"/>
    <property type="match status" value="1"/>
</dbReference>